<dbReference type="InterPro" id="IPR050351">
    <property type="entry name" value="BphY/WalK/GraS-like"/>
</dbReference>
<dbReference type="SMART" id="SM00387">
    <property type="entry name" value="HATPase_c"/>
    <property type="match status" value="1"/>
</dbReference>
<feature type="domain" description="Histidine kinase" evidence="15">
    <location>
        <begin position="121"/>
        <end position="326"/>
    </location>
</feature>
<dbReference type="PANTHER" id="PTHR45453:SF2">
    <property type="entry name" value="HISTIDINE KINASE"/>
    <property type="match status" value="1"/>
</dbReference>
<keyword evidence="10 14" id="KW-1133">Transmembrane helix</keyword>
<evidence type="ECO:0000256" key="4">
    <source>
        <dbReference type="ARBA" id="ARBA00022475"/>
    </source>
</evidence>
<dbReference type="GO" id="GO:0016036">
    <property type="term" value="P:cellular response to phosphate starvation"/>
    <property type="evidence" value="ECO:0007669"/>
    <property type="project" value="TreeGrafter"/>
</dbReference>
<dbReference type="RefSeq" id="WP_135327814.1">
    <property type="nucleotide sequence ID" value="NZ_SRJC01000002.1"/>
</dbReference>
<comment type="subcellular location">
    <subcellularLocation>
        <location evidence="2">Cell membrane</location>
        <topology evidence="2">Multi-pass membrane protein</topology>
    </subcellularLocation>
</comment>
<dbReference type="InterPro" id="IPR004358">
    <property type="entry name" value="Sig_transdc_His_kin-like_C"/>
</dbReference>
<feature type="transmembrane region" description="Helical" evidence="14">
    <location>
        <begin position="12"/>
        <end position="29"/>
    </location>
</feature>
<keyword evidence="8 16" id="KW-0418">Kinase</keyword>
<dbReference type="AlphaFoldDB" id="A0A4Z0H057"/>
<keyword evidence="7" id="KW-0547">Nucleotide-binding</keyword>
<dbReference type="InterPro" id="IPR036890">
    <property type="entry name" value="HATPase_C_sf"/>
</dbReference>
<dbReference type="GO" id="GO:0000155">
    <property type="term" value="F:phosphorelay sensor kinase activity"/>
    <property type="evidence" value="ECO:0007669"/>
    <property type="project" value="TreeGrafter"/>
</dbReference>
<organism evidence="16 17">
    <name type="scientific">Halobacillus salinus</name>
    <dbReference type="NCBI Taxonomy" id="192814"/>
    <lineage>
        <taxon>Bacteria</taxon>
        <taxon>Bacillati</taxon>
        <taxon>Bacillota</taxon>
        <taxon>Bacilli</taxon>
        <taxon>Bacillales</taxon>
        <taxon>Bacillaceae</taxon>
        <taxon>Halobacillus</taxon>
    </lineage>
</organism>
<dbReference type="SUPFAM" id="SSF55874">
    <property type="entry name" value="ATPase domain of HSP90 chaperone/DNA topoisomerase II/histidine kinase"/>
    <property type="match status" value="1"/>
</dbReference>
<evidence type="ECO:0000313" key="17">
    <source>
        <dbReference type="Proteomes" id="UP000297982"/>
    </source>
</evidence>
<evidence type="ECO:0000256" key="12">
    <source>
        <dbReference type="ARBA" id="ARBA00023136"/>
    </source>
</evidence>
<evidence type="ECO:0000256" key="14">
    <source>
        <dbReference type="SAM" id="Phobius"/>
    </source>
</evidence>
<keyword evidence="12 14" id="KW-0472">Membrane</keyword>
<keyword evidence="9" id="KW-0067">ATP-binding</keyword>
<evidence type="ECO:0000256" key="2">
    <source>
        <dbReference type="ARBA" id="ARBA00004651"/>
    </source>
</evidence>
<dbReference type="PANTHER" id="PTHR45453">
    <property type="entry name" value="PHOSPHATE REGULON SENSOR PROTEIN PHOR"/>
    <property type="match status" value="1"/>
</dbReference>
<gene>
    <name evidence="16" type="ORF">E4663_12170</name>
</gene>
<keyword evidence="6 14" id="KW-0812">Transmembrane</keyword>
<feature type="coiled-coil region" evidence="13">
    <location>
        <begin position="91"/>
        <end position="125"/>
    </location>
</feature>
<comment type="catalytic activity">
    <reaction evidence="1">
        <text>ATP + protein L-histidine = ADP + protein N-phospho-L-histidine.</text>
        <dbReference type="EC" id="2.7.13.3"/>
    </reaction>
</comment>
<comment type="caution">
    <text evidence="16">The sequence shown here is derived from an EMBL/GenBank/DDBJ whole genome shotgun (WGS) entry which is preliminary data.</text>
</comment>
<keyword evidence="11" id="KW-0902">Two-component regulatory system</keyword>
<sequence>MIGAFLRERFAWILFFLAAQGLGLLLAFLDETLAFSSMLYFSVITLVAFLLFLAIRYKIETAFYRKLKDRSSDTDLTSLPEASLPMEQVVEETMTEELQRLKGKASQLQKETEEEKDEMMAWIHEVKTPLTTMNLIIQQVEDSRLKQSLKYEWLRIHLLLEQQLHQKRMPFMENDLYVETVDLKPLLLNEIKTLQSWCMQKGVGIDLNLKETEVLTDAKWVTFLIRQLLTNAVKYSEHSDLHISSTIRNDQVTLHVSDKGRGIDPKDFPRIFEKGFTSTVHHDDAHSTGMGLYLASKVAKVLKVDLKIESQPREGTTASLTFPKANEFTQLRGM</sequence>
<reference evidence="16 17" key="1">
    <citation type="journal article" date="2003" name="Int. J. Syst. Evol. Microbiol.">
        <title>Halobacillus salinus sp. nov., isolated from a salt lake on the coast of the East Sea in Korea.</title>
        <authorList>
            <person name="Yoon J.H."/>
            <person name="Kang K.H."/>
            <person name="Park Y.H."/>
        </authorList>
    </citation>
    <scope>NUCLEOTIDE SEQUENCE [LARGE SCALE GENOMIC DNA]</scope>
    <source>
        <strain evidence="16 17">HSL-3</strain>
    </source>
</reference>
<dbReference type="InterPro" id="IPR003594">
    <property type="entry name" value="HATPase_dom"/>
</dbReference>
<accession>A0A4Z0H057</accession>
<dbReference type="EC" id="2.7.13.3" evidence="3"/>
<evidence type="ECO:0000256" key="9">
    <source>
        <dbReference type="ARBA" id="ARBA00022840"/>
    </source>
</evidence>
<evidence type="ECO:0000256" key="5">
    <source>
        <dbReference type="ARBA" id="ARBA00022679"/>
    </source>
</evidence>
<dbReference type="InterPro" id="IPR005467">
    <property type="entry name" value="His_kinase_dom"/>
</dbReference>
<protein>
    <recommendedName>
        <fullName evidence="3">histidine kinase</fullName>
        <ecNumber evidence="3">2.7.13.3</ecNumber>
    </recommendedName>
</protein>
<evidence type="ECO:0000256" key="1">
    <source>
        <dbReference type="ARBA" id="ARBA00000085"/>
    </source>
</evidence>
<name>A0A4Z0H057_9BACI</name>
<evidence type="ECO:0000259" key="15">
    <source>
        <dbReference type="PROSITE" id="PS50109"/>
    </source>
</evidence>
<proteinExistence type="predicted"/>
<keyword evidence="5" id="KW-0808">Transferase</keyword>
<dbReference type="GO" id="GO:0005886">
    <property type="term" value="C:plasma membrane"/>
    <property type="evidence" value="ECO:0007669"/>
    <property type="project" value="UniProtKB-SubCell"/>
</dbReference>
<keyword evidence="17" id="KW-1185">Reference proteome</keyword>
<dbReference type="PROSITE" id="PS50109">
    <property type="entry name" value="HIS_KIN"/>
    <property type="match status" value="1"/>
</dbReference>
<dbReference type="STRING" id="192814.GCA_900166575_02749"/>
<evidence type="ECO:0000256" key="11">
    <source>
        <dbReference type="ARBA" id="ARBA00023012"/>
    </source>
</evidence>
<evidence type="ECO:0000256" key="8">
    <source>
        <dbReference type="ARBA" id="ARBA00022777"/>
    </source>
</evidence>
<dbReference type="GO" id="GO:0004721">
    <property type="term" value="F:phosphoprotein phosphatase activity"/>
    <property type="evidence" value="ECO:0007669"/>
    <property type="project" value="TreeGrafter"/>
</dbReference>
<evidence type="ECO:0000256" key="6">
    <source>
        <dbReference type="ARBA" id="ARBA00022692"/>
    </source>
</evidence>
<keyword evidence="4" id="KW-1003">Cell membrane</keyword>
<feature type="transmembrane region" description="Helical" evidence="14">
    <location>
        <begin position="35"/>
        <end position="55"/>
    </location>
</feature>
<evidence type="ECO:0000256" key="3">
    <source>
        <dbReference type="ARBA" id="ARBA00012438"/>
    </source>
</evidence>
<dbReference type="GO" id="GO:0005524">
    <property type="term" value="F:ATP binding"/>
    <property type="evidence" value="ECO:0007669"/>
    <property type="project" value="UniProtKB-KW"/>
</dbReference>
<dbReference type="EMBL" id="SRJC01000002">
    <property type="protein sequence ID" value="TGB02900.1"/>
    <property type="molecule type" value="Genomic_DNA"/>
</dbReference>
<keyword evidence="13" id="KW-0175">Coiled coil</keyword>
<evidence type="ECO:0000256" key="7">
    <source>
        <dbReference type="ARBA" id="ARBA00022741"/>
    </source>
</evidence>
<evidence type="ECO:0000256" key="13">
    <source>
        <dbReference type="SAM" id="Coils"/>
    </source>
</evidence>
<dbReference type="PRINTS" id="PR00344">
    <property type="entry name" value="BCTRLSENSOR"/>
</dbReference>
<dbReference type="Pfam" id="PF02518">
    <property type="entry name" value="HATPase_c"/>
    <property type="match status" value="1"/>
</dbReference>
<dbReference type="Gene3D" id="3.30.565.10">
    <property type="entry name" value="Histidine kinase-like ATPase, C-terminal domain"/>
    <property type="match status" value="1"/>
</dbReference>
<evidence type="ECO:0000256" key="10">
    <source>
        <dbReference type="ARBA" id="ARBA00022989"/>
    </source>
</evidence>
<evidence type="ECO:0000313" key="16">
    <source>
        <dbReference type="EMBL" id="TGB02900.1"/>
    </source>
</evidence>
<dbReference type="Proteomes" id="UP000297982">
    <property type="component" value="Unassembled WGS sequence"/>
</dbReference>